<gene>
    <name evidence="2" type="ORF">PG996_010176</name>
</gene>
<evidence type="ECO:0000256" key="1">
    <source>
        <dbReference type="SAM" id="MobiDB-lite"/>
    </source>
</evidence>
<dbReference type="Proteomes" id="UP001446871">
    <property type="component" value="Unassembled WGS sequence"/>
</dbReference>
<feature type="compositionally biased region" description="Basic and acidic residues" evidence="1">
    <location>
        <begin position="211"/>
        <end position="226"/>
    </location>
</feature>
<keyword evidence="3" id="KW-1185">Reference proteome</keyword>
<sequence length="317" mass="34427">MAGGARAARPDPEVGDGGRDRRRRLVRRAEEKGVGGRGQAGHEGEGEAGVVVDGCEALSVLHSAGPQALVRLVPAAAAAALLTRPDVAVDGVVALRPAARVLDLRRDDDAGAVGREARGLEPDFGALGEVGDGQCLYPILIRALVAEQQHPAAEPHGDIAVIRGHRQTERLLGPLEWKIIRDKRYKGERRGQSSLISKGQLTPPCRQKTRNKTENGSKRNMRHDGDDPLVPLGDEANIDGLVAVGATGQQRAEVDEPRPLFLEFDPDQCLAVLLPDQQVPPRERERKGQKFGQIRSATRRAVDRVDRFRLRIFDFGL</sequence>
<dbReference type="EMBL" id="JAQQWM010000006">
    <property type="protein sequence ID" value="KAK8060246.1"/>
    <property type="molecule type" value="Genomic_DNA"/>
</dbReference>
<reference evidence="2 3" key="1">
    <citation type="submission" date="2023-01" db="EMBL/GenBank/DDBJ databases">
        <title>Analysis of 21 Apiospora genomes using comparative genomics revels a genus with tremendous synthesis potential of carbohydrate active enzymes and secondary metabolites.</title>
        <authorList>
            <person name="Sorensen T."/>
        </authorList>
    </citation>
    <scope>NUCLEOTIDE SEQUENCE [LARGE SCALE GENOMIC DNA]</scope>
    <source>
        <strain evidence="2 3">CBS 83171</strain>
    </source>
</reference>
<feature type="region of interest" description="Disordered" evidence="1">
    <location>
        <begin position="1"/>
        <end position="46"/>
    </location>
</feature>
<feature type="region of interest" description="Disordered" evidence="1">
    <location>
        <begin position="189"/>
        <end position="229"/>
    </location>
</feature>
<organism evidence="2 3">
    <name type="scientific">Apiospora saccharicola</name>
    <dbReference type="NCBI Taxonomy" id="335842"/>
    <lineage>
        <taxon>Eukaryota</taxon>
        <taxon>Fungi</taxon>
        <taxon>Dikarya</taxon>
        <taxon>Ascomycota</taxon>
        <taxon>Pezizomycotina</taxon>
        <taxon>Sordariomycetes</taxon>
        <taxon>Xylariomycetidae</taxon>
        <taxon>Amphisphaeriales</taxon>
        <taxon>Apiosporaceae</taxon>
        <taxon>Apiospora</taxon>
    </lineage>
</organism>
<feature type="compositionally biased region" description="Basic and acidic residues" evidence="1">
    <location>
        <begin position="8"/>
        <end position="19"/>
    </location>
</feature>
<protein>
    <submittedName>
        <fullName evidence="2">Uncharacterized protein</fullName>
    </submittedName>
</protein>
<feature type="compositionally biased region" description="Basic and acidic residues" evidence="1">
    <location>
        <begin position="27"/>
        <end position="45"/>
    </location>
</feature>
<proteinExistence type="predicted"/>
<accession>A0ABR1UQ93</accession>
<name>A0ABR1UQ93_9PEZI</name>
<evidence type="ECO:0000313" key="2">
    <source>
        <dbReference type="EMBL" id="KAK8060246.1"/>
    </source>
</evidence>
<evidence type="ECO:0000313" key="3">
    <source>
        <dbReference type="Proteomes" id="UP001446871"/>
    </source>
</evidence>
<comment type="caution">
    <text evidence="2">The sequence shown here is derived from an EMBL/GenBank/DDBJ whole genome shotgun (WGS) entry which is preliminary data.</text>
</comment>